<dbReference type="Proteomes" id="UP000010472">
    <property type="component" value="Chromosome"/>
</dbReference>
<organism evidence="1 2">
    <name type="scientific">Crinalium epipsammum PCC 9333</name>
    <dbReference type="NCBI Taxonomy" id="1173022"/>
    <lineage>
        <taxon>Bacteria</taxon>
        <taxon>Bacillati</taxon>
        <taxon>Cyanobacteriota</taxon>
        <taxon>Cyanophyceae</taxon>
        <taxon>Gomontiellales</taxon>
        <taxon>Gomontiellaceae</taxon>
        <taxon>Crinalium</taxon>
    </lineage>
</organism>
<dbReference type="AlphaFoldDB" id="K9W4H5"/>
<keyword evidence="2" id="KW-1185">Reference proteome</keyword>
<accession>K9W4H5</accession>
<dbReference type="HOGENOM" id="CLU_1861860_0_0_3"/>
<gene>
    <name evidence="1" type="ORF">Cri9333_4476</name>
</gene>
<dbReference type="STRING" id="1173022.Cri9333_4476"/>
<dbReference type="KEGG" id="cep:Cri9333_4476"/>
<evidence type="ECO:0000313" key="2">
    <source>
        <dbReference type="Proteomes" id="UP000010472"/>
    </source>
</evidence>
<name>K9W4H5_9CYAN</name>
<dbReference type="EMBL" id="CP003620">
    <property type="protein sequence ID" value="AFZ15258.1"/>
    <property type="molecule type" value="Genomic_DNA"/>
</dbReference>
<dbReference type="RefSeq" id="WP_015205349.1">
    <property type="nucleotide sequence ID" value="NC_019753.1"/>
</dbReference>
<protein>
    <submittedName>
        <fullName evidence="1">Uncharacterized protein</fullName>
    </submittedName>
</protein>
<dbReference type="eggNOG" id="ENOG502ZNXW">
    <property type="taxonomic scope" value="Bacteria"/>
</dbReference>
<evidence type="ECO:0000313" key="1">
    <source>
        <dbReference type="EMBL" id="AFZ15258.1"/>
    </source>
</evidence>
<proteinExistence type="predicted"/>
<reference evidence="1 2" key="1">
    <citation type="submission" date="2012-06" db="EMBL/GenBank/DDBJ databases">
        <title>Finished chromosome of genome of Crinalium epipsammum PCC 9333.</title>
        <authorList>
            <consortium name="US DOE Joint Genome Institute"/>
            <person name="Gugger M."/>
            <person name="Coursin T."/>
            <person name="Rippka R."/>
            <person name="Tandeau De Marsac N."/>
            <person name="Huntemann M."/>
            <person name="Wei C.-L."/>
            <person name="Han J."/>
            <person name="Detter J.C."/>
            <person name="Han C."/>
            <person name="Tapia R."/>
            <person name="Davenport K."/>
            <person name="Daligault H."/>
            <person name="Erkkila T."/>
            <person name="Gu W."/>
            <person name="Munk A.C.C."/>
            <person name="Teshima H."/>
            <person name="Xu Y."/>
            <person name="Chain P."/>
            <person name="Chen A."/>
            <person name="Krypides N."/>
            <person name="Mavromatis K."/>
            <person name="Markowitz V."/>
            <person name="Szeto E."/>
            <person name="Ivanova N."/>
            <person name="Mikhailova N."/>
            <person name="Ovchinnikova G."/>
            <person name="Pagani I."/>
            <person name="Pati A."/>
            <person name="Goodwin L."/>
            <person name="Peters L."/>
            <person name="Pitluck S."/>
            <person name="Woyke T."/>
            <person name="Kerfeld C."/>
        </authorList>
    </citation>
    <scope>NUCLEOTIDE SEQUENCE [LARGE SCALE GENOMIC DNA]</scope>
    <source>
        <strain evidence="1 2">PCC 9333</strain>
    </source>
</reference>
<dbReference type="OrthoDB" id="458415at2"/>
<sequence>MKPSERTIIIAFLAALAQLDAPLPENVKEKLQAISKDLANQIDQLHDLARSNPQIEQLYQTARQALLNPATTRNKGPRPIVNATAENRTTEIPNTSVAIEDQELLATITKVFNDPEPVKAAQSLDVINELLPLIRIA</sequence>